<dbReference type="EMBL" id="JAATHJ010000052">
    <property type="protein sequence ID" value="NJP39373.1"/>
    <property type="molecule type" value="Genomic_DNA"/>
</dbReference>
<keyword evidence="2" id="KW-1185">Reference proteome</keyword>
<evidence type="ECO:0000313" key="2">
    <source>
        <dbReference type="Proteomes" id="UP000752012"/>
    </source>
</evidence>
<proteinExistence type="predicted"/>
<reference evidence="1 2" key="1">
    <citation type="submission" date="2020-03" db="EMBL/GenBank/DDBJ databases">
        <title>Assessment of the enzymatic potential of alkaline-tolerant lipase obtained from Bacillus luteus H11 (technogenic soil) for the bioremediation of saline soils contaminated with petroleum substances.</title>
        <authorList>
            <person name="Kalwasinska A."/>
        </authorList>
    </citation>
    <scope>NUCLEOTIDE SEQUENCE [LARGE SCALE GENOMIC DNA]</scope>
    <source>
        <strain evidence="1 2">H11</strain>
    </source>
</reference>
<comment type="caution">
    <text evidence="1">The sequence shown here is derived from an EMBL/GenBank/DDBJ whole genome shotgun (WGS) entry which is preliminary data.</text>
</comment>
<sequence length="103" mass="11981">MYIAYTRSEGGDRRPLVCFEDTGEIINGFEITKQKGNKNYAQYRYELIDWKEAGCVVPSYVNLHPEDSKTLTKPDDIKYIGTLTERDQHGMNNKLQEIQKKFS</sequence>
<dbReference type="Proteomes" id="UP000752012">
    <property type="component" value="Unassembled WGS sequence"/>
</dbReference>
<accession>A0A969PU71</accession>
<dbReference type="AlphaFoldDB" id="A0A969PU71"/>
<protein>
    <submittedName>
        <fullName evidence="1">Uncharacterized protein</fullName>
    </submittedName>
</protein>
<organism evidence="1 2">
    <name type="scientific">Alkalicoccus luteus</name>
    <dbReference type="NCBI Taxonomy" id="1237094"/>
    <lineage>
        <taxon>Bacteria</taxon>
        <taxon>Bacillati</taxon>
        <taxon>Bacillota</taxon>
        <taxon>Bacilli</taxon>
        <taxon>Bacillales</taxon>
        <taxon>Bacillaceae</taxon>
        <taxon>Alkalicoccus</taxon>
    </lineage>
</organism>
<evidence type="ECO:0000313" key="1">
    <source>
        <dbReference type="EMBL" id="NJP39373.1"/>
    </source>
</evidence>
<name>A0A969PU71_9BACI</name>
<gene>
    <name evidence="1" type="ORF">HCN83_17515</name>
</gene>